<dbReference type="OrthoDB" id="5365621at2"/>
<reference evidence="2 3" key="1">
    <citation type="journal article" date="2010" name="Stand. Genomic Sci.">
        <title>Complete genome sequence of Arcobacter nitrofigilis type strain (CI).</title>
        <authorList>
            <person name="Pati A."/>
            <person name="Gronow S."/>
            <person name="Lapidus A."/>
            <person name="Copeland A."/>
            <person name="Glavina Del Rio T."/>
            <person name="Nolan M."/>
            <person name="Lucas S."/>
            <person name="Tice H."/>
            <person name="Cheng J.F."/>
            <person name="Han C."/>
            <person name="Chertkov O."/>
            <person name="Bruce D."/>
            <person name="Tapia R."/>
            <person name="Goodwin L."/>
            <person name="Pitluck S."/>
            <person name="Liolios K."/>
            <person name="Ivanova N."/>
            <person name="Mavromatis K."/>
            <person name="Chen A."/>
            <person name="Palaniappan K."/>
            <person name="Land M."/>
            <person name="Hauser L."/>
            <person name="Chang Y.J."/>
            <person name="Jeffries C.D."/>
            <person name="Detter J.C."/>
            <person name="Rohde M."/>
            <person name="Goker M."/>
            <person name="Bristow J."/>
            <person name="Eisen J.A."/>
            <person name="Markowitz V."/>
            <person name="Hugenholtz P."/>
            <person name="Klenk H.P."/>
            <person name="Kyrpides N.C."/>
        </authorList>
    </citation>
    <scope>NUCLEOTIDE SEQUENCE [LARGE SCALE GENOMIC DNA]</scope>
    <source>
        <strain evidence="3">ATCC 33309 / DSM 7299 / CCUG 15893 / LMG 7604 / NCTC 12251 / CI</strain>
    </source>
</reference>
<feature type="transmembrane region" description="Helical" evidence="1">
    <location>
        <begin position="6"/>
        <end position="26"/>
    </location>
</feature>
<dbReference type="KEGG" id="ant:Arnit_2641"/>
<dbReference type="eggNOG" id="ENOG50319CU">
    <property type="taxonomic scope" value="Bacteria"/>
</dbReference>
<dbReference type="HOGENOM" id="CLU_1756928_0_0_7"/>
<gene>
    <name evidence="2" type="ordered locus">Arnit_2641</name>
</gene>
<organism evidence="2 3">
    <name type="scientific">Arcobacter nitrofigilis (strain ATCC 33309 / DSM 7299 / CCUG 15893 / LMG 7604 / NCTC 12251 / CI)</name>
    <name type="common">Campylobacter nitrofigilis</name>
    <dbReference type="NCBI Taxonomy" id="572480"/>
    <lineage>
        <taxon>Bacteria</taxon>
        <taxon>Pseudomonadati</taxon>
        <taxon>Campylobacterota</taxon>
        <taxon>Epsilonproteobacteria</taxon>
        <taxon>Campylobacterales</taxon>
        <taxon>Arcobacteraceae</taxon>
        <taxon>Arcobacter</taxon>
    </lineage>
</organism>
<keyword evidence="3" id="KW-1185">Reference proteome</keyword>
<evidence type="ECO:0000313" key="2">
    <source>
        <dbReference type="EMBL" id="ADG94289.1"/>
    </source>
</evidence>
<feature type="transmembrane region" description="Helical" evidence="1">
    <location>
        <begin position="133"/>
        <end position="152"/>
    </location>
</feature>
<evidence type="ECO:0000256" key="1">
    <source>
        <dbReference type="SAM" id="Phobius"/>
    </source>
</evidence>
<sequence>MLTNIILFIHIISATAWVGGGLLLFGMGIYFKDPKVQNVIYSHIGPFYGYFQLIWLTLLIITGLLLLNQHNLYSIILSEEFKNSQFGILLYRKLLIVLLVVIATAIHMYISLKAHGRERTKKEKITSRASSMFIFLFNFSIIWYAINISQYLN</sequence>
<protein>
    <recommendedName>
        <fullName evidence="4">Copper resistance protein D domain-containing protein</fullName>
    </recommendedName>
</protein>
<proteinExistence type="predicted"/>
<dbReference type="AlphaFoldDB" id="D5V6L9"/>
<dbReference type="EMBL" id="CP001999">
    <property type="protein sequence ID" value="ADG94289.1"/>
    <property type="molecule type" value="Genomic_DNA"/>
</dbReference>
<dbReference type="STRING" id="572480.Arnit_2641"/>
<evidence type="ECO:0008006" key="4">
    <source>
        <dbReference type="Google" id="ProtNLM"/>
    </source>
</evidence>
<feature type="transmembrane region" description="Helical" evidence="1">
    <location>
        <begin position="88"/>
        <end position="112"/>
    </location>
</feature>
<keyword evidence="1" id="KW-1133">Transmembrane helix</keyword>
<keyword evidence="1" id="KW-0812">Transmembrane</keyword>
<name>D5V6L9_ARCNC</name>
<feature type="transmembrane region" description="Helical" evidence="1">
    <location>
        <begin position="47"/>
        <end position="68"/>
    </location>
</feature>
<accession>D5V6L9</accession>
<evidence type="ECO:0000313" key="3">
    <source>
        <dbReference type="Proteomes" id="UP000000939"/>
    </source>
</evidence>
<keyword evidence="1" id="KW-0472">Membrane</keyword>
<dbReference type="Proteomes" id="UP000000939">
    <property type="component" value="Chromosome"/>
</dbReference>